<accession>A0A0F9B8M7</accession>
<comment type="caution">
    <text evidence="1">The sequence shown here is derived from an EMBL/GenBank/DDBJ whole genome shotgun (WGS) entry which is preliminary data.</text>
</comment>
<protein>
    <submittedName>
        <fullName evidence="1">Uncharacterized protein</fullName>
    </submittedName>
</protein>
<organism evidence="1">
    <name type="scientific">marine sediment metagenome</name>
    <dbReference type="NCBI Taxonomy" id="412755"/>
    <lineage>
        <taxon>unclassified sequences</taxon>
        <taxon>metagenomes</taxon>
        <taxon>ecological metagenomes</taxon>
    </lineage>
</organism>
<sequence>MQKLQPIPSSEQATLKTTIGGVDHLQDTMDDLHEGLGLATCTFSVKPNGEKGSPRYNLTQHFDFTSVTVAEVLLLAVKPLRIDVQSVWRSAKDKMDADVWQDRKWSVRAMLDQTRQKADPTAKVLKVAESMSKSEREALMKLIKAM</sequence>
<reference evidence="1" key="1">
    <citation type="journal article" date="2015" name="Nature">
        <title>Complex archaea that bridge the gap between prokaryotes and eukaryotes.</title>
        <authorList>
            <person name="Spang A."/>
            <person name="Saw J.H."/>
            <person name="Jorgensen S.L."/>
            <person name="Zaremba-Niedzwiedzka K."/>
            <person name="Martijn J."/>
            <person name="Lind A.E."/>
            <person name="van Eijk R."/>
            <person name="Schleper C."/>
            <person name="Guy L."/>
            <person name="Ettema T.J."/>
        </authorList>
    </citation>
    <scope>NUCLEOTIDE SEQUENCE</scope>
</reference>
<gene>
    <name evidence="1" type="ORF">LCGC14_2757180</name>
</gene>
<evidence type="ECO:0000313" key="1">
    <source>
        <dbReference type="EMBL" id="KKK87044.1"/>
    </source>
</evidence>
<name>A0A0F9B8M7_9ZZZZ</name>
<dbReference type="EMBL" id="LAZR01050580">
    <property type="protein sequence ID" value="KKK87044.1"/>
    <property type="molecule type" value="Genomic_DNA"/>
</dbReference>
<dbReference type="AlphaFoldDB" id="A0A0F9B8M7"/>
<proteinExistence type="predicted"/>